<protein>
    <submittedName>
        <fullName evidence="2">Uncharacterized protein</fullName>
    </submittedName>
</protein>
<evidence type="ECO:0000256" key="1">
    <source>
        <dbReference type="SAM" id="Phobius"/>
    </source>
</evidence>
<keyword evidence="1" id="KW-1133">Transmembrane helix</keyword>
<gene>
    <name evidence="2" type="ORF">Pme01_42610</name>
</gene>
<evidence type="ECO:0000313" key="2">
    <source>
        <dbReference type="EMBL" id="GII24664.1"/>
    </source>
</evidence>
<feature type="transmembrane region" description="Helical" evidence="1">
    <location>
        <begin position="91"/>
        <end position="109"/>
    </location>
</feature>
<feature type="transmembrane region" description="Helical" evidence="1">
    <location>
        <begin position="153"/>
        <end position="172"/>
    </location>
</feature>
<organism evidence="2 3">
    <name type="scientific">Planosporangium mesophilum</name>
    <dbReference type="NCBI Taxonomy" id="689768"/>
    <lineage>
        <taxon>Bacteria</taxon>
        <taxon>Bacillati</taxon>
        <taxon>Actinomycetota</taxon>
        <taxon>Actinomycetes</taxon>
        <taxon>Micromonosporales</taxon>
        <taxon>Micromonosporaceae</taxon>
        <taxon>Planosporangium</taxon>
    </lineage>
</organism>
<name>A0A8J3X2Q7_9ACTN</name>
<keyword evidence="1" id="KW-0812">Transmembrane</keyword>
<comment type="caution">
    <text evidence="2">The sequence shown here is derived from an EMBL/GenBank/DDBJ whole genome shotgun (WGS) entry which is preliminary data.</text>
</comment>
<feature type="transmembrane region" description="Helical" evidence="1">
    <location>
        <begin position="66"/>
        <end position="85"/>
    </location>
</feature>
<feature type="transmembrane region" description="Helical" evidence="1">
    <location>
        <begin position="27"/>
        <end position="46"/>
    </location>
</feature>
<dbReference type="EMBL" id="BOON01000040">
    <property type="protein sequence ID" value="GII24664.1"/>
    <property type="molecule type" value="Genomic_DNA"/>
</dbReference>
<dbReference type="AlphaFoldDB" id="A0A8J3X2Q7"/>
<keyword evidence="3" id="KW-1185">Reference proteome</keyword>
<evidence type="ECO:0000313" key="3">
    <source>
        <dbReference type="Proteomes" id="UP000599074"/>
    </source>
</evidence>
<proteinExistence type="predicted"/>
<reference evidence="2" key="1">
    <citation type="submission" date="2021-01" db="EMBL/GenBank/DDBJ databases">
        <title>Whole genome shotgun sequence of Planosporangium mesophilum NBRC 109066.</title>
        <authorList>
            <person name="Komaki H."/>
            <person name="Tamura T."/>
        </authorList>
    </citation>
    <scope>NUCLEOTIDE SEQUENCE</scope>
    <source>
        <strain evidence="2">NBRC 109066</strain>
    </source>
</reference>
<sequence>MAVIAVGSLVLSQVSFSDFGMVRLISPMSALLLLPVIAGAAAAIACDNTARLPLPDPPGAKLARAVWAAAWTTAAGLATTAGILVGSPAGWGAIVRNLLIYNGLGLIVLALGYPHLTWLPALTYTMACMLFGYPNNGLGYYWWATVMTDQATTADVVCAGGIYLAAFASYVAPIRRRRNEDML</sequence>
<dbReference type="Proteomes" id="UP000599074">
    <property type="component" value="Unassembled WGS sequence"/>
</dbReference>
<accession>A0A8J3X2Q7</accession>
<keyword evidence="1" id="KW-0472">Membrane</keyword>